<evidence type="ECO:0000313" key="2">
    <source>
        <dbReference type="Proteomes" id="UP000053105"/>
    </source>
</evidence>
<protein>
    <submittedName>
        <fullName evidence="1">Uncharacterized protein</fullName>
    </submittedName>
</protein>
<dbReference type="Proteomes" id="UP000053105">
    <property type="component" value="Unassembled WGS sequence"/>
</dbReference>
<gene>
    <name evidence="1" type="ORF">WN51_02425</name>
</gene>
<keyword evidence="2" id="KW-1185">Reference proteome</keyword>
<reference evidence="1 2" key="1">
    <citation type="submission" date="2015-07" db="EMBL/GenBank/DDBJ databases">
        <title>The genome of Melipona quadrifasciata.</title>
        <authorList>
            <person name="Pan H."/>
            <person name="Kapheim K."/>
        </authorList>
    </citation>
    <scope>NUCLEOTIDE SEQUENCE [LARGE SCALE GENOMIC DNA]</scope>
    <source>
        <strain evidence="1">0111107301</strain>
        <tissue evidence="1">Whole body</tissue>
    </source>
</reference>
<accession>A0A0N0BE94</accession>
<evidence type="ECO:0000313" key="1">
    <source>
        <dbReference type="EMBL" id="KOX71554.1"/>
    </source>
</evidence>
<sequence>MPETSVYAEETAINNFAQSSLSFLASQIYRWGYRLPHMYVYSGAGCTPNASDTSENRTVIGRDCVCEHEIITLCTMCMSPETAALMNLFDAIKGCLLQRSFATINLFYKYKYSILYKMVFSPFCKSVFPTSLVALRLARSDVSCWQGIWLYAERITPKYGGCAGVYATVARRMHATIAGKSGDEESSGGELVLRAVLIFKAGVARTSSVLHTANRELAILILVRTLVDKIIKHFAKLQLTLYHRATPNVTIVHCNYQQIVKKEGSSCYSDVPSEGTVECKRPIPNVYDDRLLWLILEQLKSRNEKERLTLPLESQTPVLHQELVHYARTNVKDEWNRLWTKSSKDPQRMAVTQKIGPLQCNANATKIRLVDLGHNVTIEQGYEICLGKPKHSTKRCILSLKVILAGVTQKIGPLQGPKYIMDCKRHNTCFCLEFVLENRVVSQTEISTENLKPRIFQF</sequence>
<organism evidence="1 2">
    <name type="scientific">Melipona quadrifasciata</name>
    <dbReference type="NCBI Taxonomy" id="166423"/>
    <lineage>
        <taxon>Eukaryota</taxon>
        <taxon>Metazoa</taxon>
        <taxon>Ecdysozoa</taxon>
        <taxon>Arthropoda</taxon>
        <taxon>Hexapoda</taxon>
        <taxon>Insecta</taxon>
        <taxon>Pterygota</taxon>
        <taxon>Neoptera</taxon>
        <taxon>Endopterygota</taxon>
        <taxon>Hymenoptera</taxon>
        <taxon>Apocrita</taxon>
        <taxon>Aculeata</taxon>
        <taxon>Apoidea</taxon>
        <taxon>Anthophila</taxon>
        <taxon>Apidae</taxon>
        <taxon>Melipona</taxon>
    </lineage>
</organism>
<dbReference type="AlphaFoldDB" id="A0A0N0BE94"/>
<dbReference type="EMBL" id="KQ435834">
    <property type="protein sequence ID" value="KOX71554.1"/>
    <property type="molecule type" value="Genomic_DNA"/>
</dbReference>
<name>A0A0N0BE94_9HYME</name>
<proteinExistence type="predicted"/>